<dbReference type="InterPro" id="IPR001082">
    <property type="entry name" value="Pilin"/>
</dbReference>
<dbReference type="InterPro" id="IPR012902">
    <property type="entry name" value="N_methyl_site"/>
</dbReference>
<evidence type="ECO:0000256" key="1">
    <source>
        <dbReference type="ARBA" id="ARBA00005233"/>
    </source>
</evidence>
<dbReference type="PANTHER" id="PTHR30093:SF34">
    <property type="entry name" value="PREPILIN PEPTIDASE-DEPENDENT PROTEIN D"/>
    <property type="match status" value="1"/>
</dbReference>
<dbReference type="Gene3D" id="3.30.700.10">
    <property type="entry name" value="Glycoprotein, Type 4 Pilin"/>
    <property type="match status" value="1"/>
</dbReference>
<reference evidence="5 6" key="1">
    <citation type="submission" date="2024-03" db="EMBL/GenBank/DDBJ databases">
        <title>Community enrichment and isolation of bacterial strains for fucoidan degradation.</title>
        <authorList>
            <person name="Sichert A."/>
        </authorList>
    </citation>
    <scope>NUCLEOTIDE SEQUENCE [LARGE SCALE GENOMIC DNA]</scope>
    <source>
        <strain evidence="5 6">AS12</strain>
    </source>
</reference>
<dbReference type="PANTHER" id="PTHR30093">
    <property type="entry name" value="GENERAL SECRETION PATHWAY PROTEIN G"/>
    <property type="match status" value="1"/>
</dbReference>
<name>A0ABU9STR3_9ALTE</name>
<organism evidence="5 6">
    <name type="scientific">Paraglaciecola mesophila</name>
    <dbReference type="NCBI Taxonomy" id="197222"/>
    <lineage>
        <taxon>Bacteria</taxon>
        <taxon>Pseudomonadati</taxon>
        <taxon>Pseudomonadota</taxon>
        <taxon>Gammaproteobacteria</taxon>
        <taxon>Alteromonadales</taxon>
        <taxon>Alteromonadaceae</taxon>
        <taxon>Paraglaciecola</taxon>
    </lineage>
</organism>
<sequence length="147" mass="14947">MNTTDNNTVATKKQSGFTLIELMIVVAIIGILAMIALPAYQTYTAKAGFSEVVSAAGPAKKAVEICVQTGIPADCTDITVQAGWTNAELVDTIAITGDAAAYIITVTPDAGVQSGVTALETYVLTGTVANGAVNWATTGGCTDANLC</sequence>
<evidence type="ECO:0000256" key="2">
    <source>
        <dbReference type="ARBA" id="ARBA00022481"/>
    </source>
</evidence>
<comment type="caution">
    <text evidence="5">The sequence shown here is derived from an EMBL/GenBank/DDBJ whole genome shotgun (WGS) entry which is preliminary data.</text>
</comment>
<dbReference type="Pfam" id="PF00114">
    <property type="entry name" value="Pilin"/>
    <property type="match status" value="1"/>
</dbReference>
<gene>
    <name evidence="5" type="ORF">WNY77_05700</name>
</gene>
<evidence type="ECO:0000313" key="6">
    <source>
        <dbReference type="Proteomes" id="UP001461163"/>
    </source>
</evidence>
<dbReference type="Proteomes" id="UP001461163">
    <property type="component" value="Unassembled WGS sequence"/>
</dbReference>
<dbReference type="EMBL" id="JBBMQS010000003">
    <property type="protein sequence ID" value="MEM5496881.1"/>
    <property type="molecule type" value="Genomic_DNA"/>
</dbReference>
<keyword evidence="4" id="KW-0472">Membrane</keyword>
<protein>
    <submittedName>
        <fullName evidence="5">Prepilin-type N-terminal cleavage/methylation domain-containing protein</fullName>
    </submittedName>
</protein>
<evidence type="ECO:0000256" key="3">
    <source>
        <dbReference type="RuleBase" id="RU000389"/>
    </source>
</evidence>
<proteinExistence type="inferred from homology"/>
<dbReference type="SUPFAM" id="SSF54523">
    <property type="entry name" value="Pili subunits"/>
    <property type="match status" value="1"/>
</dbReference>
<keyword evidence="3" id="KW-0281">Fimbrium</keyword>
<comment type="similarity">
    <text evidence="1 3">Belongs to the N-Me-Phe pilin family.</text>
</comment>
<keyword evidence="2" id="KW-0488">Methylation</keyword>
<accession>A0ABU9STR3</accession>
<dbReference type="Pfam" id="PF07963">
    <property type="entry name" value="N_methyl"/>
    <property type="match status" value="1"/>
</dbReference>
<dbReference type="RefSeq" id="WP_006994468.1">
    <property type="nucleotide sequence ID" value="NZ_JBBMQS010000003.1"/>
</dbReference>
<keyword evidence="4" id="KW-0812">Transmembrane</keyword>
<dbReference type="NCBIfam" id="TIGR02532">
    <property type="entry name" value="IV_pilin_GFxxxE"/>
    <property type="match status" value="1"/>
</dbReference>
<keyword evidence="6" id="KW-1185">Reference proteome</keyword>
<evidence type="ECO:0000256" key="4">
    <source>
        <dbReference type="SAM" id="Phobius"/>
    </source>
</evidence>
<dbReference type="PROSITE" id="PS00409">
    <property type="entry name" value="PROKAR_NTER_METHYL"/>
    <property type="match status" value="1"/>
</dbReference>
<feature type="transmembrane region" description="Helical" evidence="4">
    <location>
        <begin position="20"/>
        <end position="40"/>
    </location>
</feature>
<dbReference type="InterPro" id="IPR045584">
    <property type="entry name" value="Pilin-like"/>
</dbReference>
<keyword evidence="4" id="KW-1133">Transmembrane helix</keyword>
<evidence type="ECO:0000313" key="5">
    <source>
        <dbReference type="EMBL" id="MEM5496881.1"/>
    </source>
</evidence>